<evidence type="ECO:0000313" key="6">
    <source>
        <dbReference type="Proteomes" id="UP000541810"/>
    </source>
</evidence>
<evidence type="ECO:0000256" key="1">
    <source>
        <dbReference type="ARBA" id="ARBA00022801"/>
    </source>
</evidence>
<dbReference type="PANTHER" id="PTHR34142:SF1">
    <property type="entry name" value="GLYCOSIDE HYDROLASE FAMILY 5 DOMAIN-CONTAINING PROTEIN"/>
    <property type="match status" value="1"/>
</dbReference>
<evidence type="ECO:0000256" key="2">
    <source>
        <dbReference type="ARBA" id="ARBA00023295"/>
    </source>
</evidence>
<keyword evidence="1 3" id="KW-0378">Hydrolase</keyword>
<dbReference type="InterPro" id="IPR018087">
    <property type="entry name" value="Glyco_hydro_5_CS"/>
</dbReference>
<reference evidence="5 6" key="1">
    <citation type="submission" date="2020-08" db="EMBL/GenBank/DDBJ databases">
        <title>Genomic Encyclopedia of Type Strains, Phase IV (KMG-IV): sequencing the most valuable type-strain genomes for metagenomic binning, comparative biology and taxonomic classification.</title>
        <authorList>
            <person name="Goeker M."/>
        </authorList>
    </citation>
    <scope>NUCLEOTIDE SEQUENCE [LARGE SCALE GENOMIC DNA]</scope>
    <source>
        <strain evidence="5 6">DSM 103725</strain>
    </source>
</reference>
<name>A0A7X0H4G1_9BACT</name>
<feature type="domain" description="Glycoside hydrolase family 5" evidence="4">
    <location>
        <begin position="46"/>
        <end position="287"/>
    </location>
</feature>
<dbReference type="GO" id="GO:0008810">
    <property type="term" value="F:cellulase activity"/>
    <property type="evidence" value="ECO:0007669"/>
    <property type="project" value="UniProtKB-EC"/>
</dbReference>
<dbReference type="InterPro" id="IPR001547">
    <property type="entry name" value="Glyco_hydro_5"/>
</dbReference>
<sequence>MSTYAVYLMIGVLLMSCVGVVAQETLRDATPVSVHGPLGIHGNQIVDKNGEVVVLRGMSLFHSQWGGEYFKPEVVAWLVDDWKCQIIRVPLGVHFGGYLENPQREMEKIERVVDAALQEGVYVIVDWHAHKPEIEAAVGFFTGIAQKYGHHPNLIYETWNEPLEHHDWATVVKPYHERVVEAIRHHDPDNLIVLGTPFWSQHVDVAADDPVTGHNLAYTLHFYSGSHGEQLRERADAAMRAGVALFVTEWGTSKANGDDGVFIDESEVWLDYLSAHSISWCNWSLFDKQESSAALKPDASTQGGWDESELTQSGRFVRDVLMGTR</sequence>
<dbReference type="Proteomes" id="UP000541810">
    <property type="component" value="Unassembled WGS sequence"/>
</dbReference>
<keyword evidence="6" id="KW-1185">Reference proteome</keyword>
<gene>
    <name evidence="5" type="ORF">HNQ40_000923</name>
</gene>
<dbReference type="AlphaFoldDB" id="A0A7X0H4G1"/>
<evidence type="ECO:0000256" key="3">
    <source>
        <dbReference type="RuleBase" id="RU361153"/>
    </source>
</evidence>
<dbReference type="GO" id="GO:0000272">
    <property type="term" value="P:polysaccharide catabolic process"/>
    <property type="evidence" value="ECO:0007669"/>
    <property type="project" value="InterPro"/>
</dbReference>
<comment type="similarity">
    <text evidence="3">Belongs to the glycosyl hydrolase 5 (cellulase A) family.</text>
</comment>
<dbReference type="Pfam" id="PF00150">
    <property type="entry name" value="Cellulase"/>
    <property type="match status" value="1"/>
</dbReference>
<comment type="caution">
    <text evidence="5">The sequence shown here is derived from an EMBL/GenBank/DDBJ whole genome shotgun (WGS) entry which is preliminary data.</text>
</comment>
<dbReference type="RefSeq" id="WP_184676712.1">
    <property type="nucleotide sequence ID" value="NZ_JACHGY010000001.1"/>
</dbReference>
<dbReference type="PANTHER" id="PTHR34142">
    <property type="entry name" value="ENDO-BETA-1,4-GLUCANASE A"/>
    <property type="match status" value="1"/>
</dbReference>
<dbReference type="EC" id="3.2.1.4" evidence="5"/>
<dbReference type="SUPFAM" id="SSF51445">
    <property type="entry name" value="(Trans)glycosidases"/>
    <property type="match status" value="1"/>
</dbReference>
<dbReference type="Gene3D" id="3.20.20.80">
    <property type="entry name" value="Glycosidases"/>
    <property type="match status" value="1"/>
</dbReference>
<dbReference type="PROSITE" id="PS00659">
    <property type="entry name" value="GLYCOSYL_HYDROL_F5"/>
    <property type="match status" value="1"/>
</dbReference>
<evidence type="ECO:0000313" key="5">
    <source>
        <dbReference type="EMBL" id="MBB6429117.1"/>
    </source>
</evidence>
<protein>
    <submittedName>
        <fullName evidence="5">Endoglucanase</fullName>
        <ecNumber evidence="5">3.2.1.4</ecNumber>
    </submittedName>
</protein>
<dbReference type="EMBL" id="JACHGY010000001">
    <property type="protein sequence ID" value="MBB6429117.1"/>
    <property type="molecule type" value="Genomic_DNA"/>
</dbReference>
<keyword evidence="2 3" id="KW-0326">Glycosidase</keyword>
<dbReference type="InterPro" id="IPR017853">
    <property type="entry name" value="GH"/>
</dbReference>
<evidence type="ECO:0000259" key="4">
    <source>
        <dbReference type="Pfam" id="PF00150"/>
    </source>
</evidence>
<accession>A0A7X0H4G1</accession>
<proteinExistence type="inferred from homology"/>
<organism evidence="5 6">
    <name type="scientific">Algisphaera agarilytica</name>
    <dbReference type="NCBI Taxonomy" id="1385975"/>
    <lineage>
        <taxon>Bacteria</taxon>
        <taxon>Pseudomonadati</taxon>
        <taxon>Planctomycetota</taxon>
        <taxon>Phycisphaerae</taxon>
        <taxon>Phycisphaerales</taxon>
        <taxon>Phycisphaeraceae</taxon>
        <taxon>Algisphaera</taxon>
    </lineage>
</organism>